<proteinExistence type="predicted"/>
<evidence type="ECO:0000256" key="1">
    <source>
        <dbReference type="SAM" id="Phobius"/>
    </source>
</evidence>
<organism evidence="2">
    <name type="scientific">bioreactor metagenome</name>
    <dbReference type="NCBI Taxonomy" id="1076179"/>
    <lineage>
        <taxon>unclassified sequences</taxon>
        <taxon>metagenomes</taxon>
        <taxon>ecological metagenomes</taxon>
    </lineage>
</organism>
<accession>A0A644WYH0</accession>
<feature type="transmembrane region" description="Helical" evidence="1">
    <location>
        <begin position="101"/>
        <end position="118"/>
    </location>
</feature>
<dbReference type="AlphaFoldDB" id="A0A644WYH0"/>
<feature type="transmembrane region" description="Helical" evidence="1">
    <location>
        <begin position="148"/>
        <end position="165"/>
    </location>
</feature>
<feature type="transmembrane region" description="Helical" evidence="1">
    <location>
        <begin position="125"/>
        <end position="142"/>
    </location>
</feature>
<sequence>MQVCPNCRAQIDDETMNYCPTCGASLQKNAAKTPLHKKQLSDLFGNPAAIPAPDGLGRKEFFRGYSNGARSCVFAAGFGYLVAGVTMAVNFMNLLDGQYDSLVDVLIILVLSVLIHALKSRVASILLFAYGMFGFLYSLMAVHEATGWLLPLAGAVAIAGSFTAAKEWKTYCARVQIPAPEQPASSQKD</sequence>
<evidence type="ECO:0000313" key="2">
    <source>
        <dbReference type="EMBL" id="MPM08757.1"/>
    </source>
</evidence>
<comment type="caution">
    <text evidence="2">The sequence shown here is derived from an EMBL/GenBank/DDBJ whole genome shotgun (WGS) entry which is preliminary data.</text>
</comment>
<name>A0A644WYH0_9ZZZZ</name>
<keyword evidence="1" id="KW-0472">Membrane</keyword>
<keyword evidence="1" id="KW-1133">Transmembrane helix</keyword>
<feature type="transmembrane region" description="Helical" evidence="1">
    <location>
        <begin position="72"/>
        <end position="95"/>
    </location>
</feature>
<dbReference type="EMBL" id="VSSQ01001486">
    <property type="protein sequence ID" value="MPM08757.1"/>
    <property type="molecule type" value="Genomic_DNA"/>
</dbReference>
<reference evidence="2" key="1">
    <citation type="submission" date="2019-08" db="EMBL/GenBank/DDBJ databases">
        <authorList>
            <person name="Kucharzyk K."/>
            <person name="Murdoch R.W."/>
            <person name="Higgins S."/>
            <person name="Loffler F."/>
        </authorList>
    </citation>
    <scope>NUCLEOTIDE SEQUENCE</scope>
</reference>
<keyword evidence="1" id="KW-0812">Transmembrane</keyword>
<gene>
    <name evidence="2" type="ORF">SDC9_55073</name>
</gene>
<protein>
    <submittedName>
        <fullName evidence="2">Uncharacterized protein</fullName>
    </submittedName>
</protein>